<dbReference type="PANTHER" id="PTHR10668">
    <property type="entry name" value="PHYTOENE DEHYDROGENASE"/>
    <property type="match status" value="1"/>
</dbReference>
<dbReference type="PANTHER" id="PTHR10668:SF105">
    <property type="entry name" value="DEHYDROGENASE-RELATED"/>
    <property type="match status" value="1"/>
</dbReference>
<organism evidence="1 2">
    <name type="scientific">Dyadobacter arcticus</name>
    <dbReference type="NCBI Taxonomy" id="1078754"/>
    <lineage>
        <taxon>Bacteria</taxon>
        <taxon>Pseudomonadati</taxon>
        <taxon>Bacteroidota</taxon>
        <taxon>Cytophagia</taxon>
        <taxon>Cytophagales</taxon>
        <taxon>Spirosomataceae</taxon>
        <taxon>Dyadobacter</taxon>
    </lineage>
</organism>
<dbReference type="EMBL" id="JAASQJ010000006">
    <property type="protein sequence ID" value="NIJ55824.1"/>
    <property type="molecule type" value="Genomic_DNA"/>
</dbReference>
<dbReference type="SUPFAM" id="SSF51905">
    <property type="entry name" value="FAD/NAD(P)-binding domain"/>
    <property type="match status" value="1"/>
</dbReference>
<gene>
    <name evidence="1" type="ORF">FHS68_005017</name>
</gene>
<keyword evidence="2" id="KW-1185">Reference proteome</keyword>
<protein>
    <submittedName>
        <fullName evidence="1">Phytoene dehydrogenase-like protein</fullName>
    </submittedName>
</protein>
<sequence length="478" mass="51511">MDKSEYDAIVIGSGPNGLAAAITLQRAGLSVLIVEGKSTVGGGMRSQELTLPGYVHDVCSAVHPMALLSPFFKSLPLKDFGLEFIQPKFAAAHPFDDGKVAILEKSLENTALGLGKDASAYRDFMGPLVGDIPGLLPSLLGPFVWPEKPIEMAKFGMKALPSATWAAKRFQTREARGLWAGMAAHAIQPLQNVATAAFGIMLMASAHLNGWPIPKGGSQSIANALAAYFQSLGGKIITDFQVESLDQLPPAKVVLADITPRQLLKMAGSKLSSSYKSRLEKYRYGMGVFKIDWALDGVIPFTSRECQDAATVHLGNTLEEIVDYEKGISEGRQGDKPFMLLAQQSVFDPGRAPAGKHTAWAYCHVPHGSTIDMTTGIENQVERFAPGFRDLIREKHTMNTSEMEAYNPNYVGGDINGGIQDIFQLYSRPVLSISPYRTSAKDIYLCSSSTPPGGGVHGMCGYHAAKQVLSDVFAIIKS</sequence>
<dbReference type="Pfam" id="PF13450">
    <property type="entry name" value="NAD_binding_8"/>
    <property type="match status" value="1"/>
</dbReference>
<dbReference type="RefSeq" id="WP_167276242.1">
    <property type="nucleotide sequence ID" value="NZ_JAASQJ010000006.1"/>
</dbReference>
<comment type="caution">
    <text evidence="1">The sequence shown here is derived from an EMBL/GenBank/DDBJ whole genome shotgun (WGS) entry which is preliminary data.</text>
</comment>
<dbReference type="Gene3D" id="3.50.50.60">
    <property type="entry name" value="FAD/NAD(P)-binding domain"/>
    <property type="match status" value="2"/>
</dbReference>
<name>A0ABX0UVB9_9BACT</name>
<dbReference type="Proteomes" id="UP001179181">
    <property type="component" value="Unassembled WGS sequence"/>
</dbReference>
<accession>A0ABX0UVB9</accession>
<evidence type="ECO:0000313" key="2">
    <source>
        <dbReference type="Proteomes" id="UP001179181"/>
    </source>
</evidence>
<dbReference type="InterPro" id="IPR036188">
    <property type="entry name" value="FAD/NAD-bd_sf"/>
</dbReference>
<reference evidence="1 2" key="1">
    <citation type="submission" date="2020-03" db="EMBL/GenBank/DDBJ databases">
        <title>Genomic Encyclopedia of Type Strains, Phase IV (KMG-IV): sequencing the most valuable type-strain genomes for metagenomic binning, comparative biology and taxonomic classification.</title>
        <authorList>
            <person name="Goeker M."/>
        </authorList>
    </citation>
    <scope>NUCLEOTIDE SEQUENCE [LARGE SCALE GENOMIC DNA]</scope>
    <source>
        <strain evidence="1 2">DSM 102865</strain>
    </source>
</reference>
<proteinExistence type="predicted"/>
<dbReference type="PRINTS" id="PR00420">
    <property type="entry name" value="RNGMNOXGNASE"/>
</dbReference>
<evidence type="ECO:0000313" key="1">
    <source>
        <dbReference type="EMBL" id="NIJ55824.1"/>
    </source>
</evidence>